<dbReference type="EMBL" id="LDJX01000001">
    <property type="protein sequence ID" value="KPM33412.1"/>
    <property type="molecule type" value="Genomic_DNA"/>
</dbReference>
<dbReference type="Proteomes" id="UP000050280">
    <property type="component" value="Unassembled WGS sequence"/>
</dbReference>
<reference evidence="3 4" key="1">
    <citation type="submission" date="2015-09" db="EMBL/GenBank/DDBJ databases">
        <title>Genome sequence of the marine flavobacterium Croceitalea dokdonensis DOKDO 023 that contains proton- and sodium-pumping rhodopsins.</title>
        <authorList>
            <person name="Kwon S.-K."/>
            <person name="Lee H.K."/>
            <person name="Kwak M.-J."/>
            <person name="Kim J.F."/>
        </authorList>
    </citation>
    <scope>NUCLEOTIDE SEQUENCE [LARGE SCALE GENOMIC DNA]</scope>
    <source>
        <strain evidence="3 4">DOKDO 023</strain>
    </source>
</reference>
<organism evidence="3 4">
    <name type="scientific">Croceitalea dokdonensis DOKDO 023</name>
    <dbReference type="NCBI Taxonomy" id="1300341"/>
    <lineage>
        <taxon>Bacteria</taxon>
        <taxon>Pseudomonadati</taxon>
        <taxon>Bacteroidota</taxon>
        <taxon>Flavobacteriia</taxon>
        <taxon>Flavobacteriales</taxon>
        <taxon>Flavobacteriaceae</taxon>
        <taxon>Croceitalea</taxon>
    </lineage>
</organism>
<proteinExistence type="predicted"/>
<dbReference type="PANTHER" id="PTHR43364:SF4">
    <property type="entry name" value="NAD(P)-LINKED OXIDOREDUCTASE SUPERFAMILY PROTEIN"/>
    <property type="match status" value="1"/>
</dbReference>
<dbReference type="CDD" id="cd19099">
    <property type="entry name" value="AKR_unchar"/>
    <property type="match status" value="1"/>
</dbReference>
<dbReference type="InterPro" id="IPR023210">
    <property type="entry name" value="NADP_OxRdtase_dom"/>
</dbReference>
<dbReference type="Pfam" id="PF00248">
    <property type="entry name" value="Aldo_ket_red"/>
    <property type="match status" value="1"/>
</dbReference>
<dbReference type="SUPFAM" id="SSF51430">
    <property type="entry name" value="NAD(P)-linked oxidoreductase"/>
    <property type="match status" value="1"/>
</dbReference>
<evidence type="ECO:0000259" key="2">
    <source>
        <dbReference type="Pfam" id="PF00248"/>
    </source>
</evidence>
<evidence type="ECO:0000313" key="3">
    <source>
        <dbReference type="EMBL" id="KPM33412.1"/>
    </source>
</evidence>
<comment type="caution">
    <text evidence="3">The sequence shown here is derived from an EMBL/GenBank/DDBJ whole genome shotgun (WGS) entry which is preliminary data.</text>
</comment>
<dbReference type="PATRIC" id="fig|1300341.3.peg.313"/>
<feature type="domain" description="NADP-dependent oxidoreductase" evidence="2">
    <location>
        <begin position="9"/>
        <end position="267"/>
    </location>
</feature>
<dbReference type="RefSeq" id="WP_083467454.1">
    <property type="nucleotide sequence ID" value="NZ_LDJX01000001.1"/>
</dbReference>
<dbReference type="GO" id="GO:0005829">
    <property type="term" value="C:cytosol"/>
    <property type="evidence" value="ECO:0007669"/>
    <property type="project" value="TreeGrafter"/>
</dbReference>
<evidence type="ECO:0000313" key="4">
    <source>
        <dbReference type="Proteomes" id="UP000050280"/>
    </source>
</evidence>
<dbReference type="STRING" id="1300341.I595_315"/>
<dbReference type="Gene3D" id="3.20.20.100">
    <property type="entry name" value="NADP-dependent oxidoreductase domain"/>
    <property type="match status" value="1"/>
</dbReference>
<dbReference type="InterPro" id="IPR050523">
    <property type="entry name" value="AKR_Detox_Biosynth"/>
</dbReference>
<dbReference type="AlphaFoldDB" id="A0A0N8H4H8"/>
<gene>
    <name evidence="3" type="ORF">I595_315</name>
</gene>
<dbReference type="InterPro" id="IPR036812">
    <property type="entry name" value="NAD(P)_OxRdtase_dom_sf"/>
</dbReference>
<accession>A0A0N8H4H8</accession>
<name>A0A0N8H4H8_9FLAO</name>
<keyword evidence="1" id="KW-0560">Oxidoreductase</keyword>
<keyword evidence="4" id="KW-1185">Reference proteome</keyword>
<evidence type="ECO:0000256" key="1">
    <source>
        <dbReference type="ARBA" id="ARBA00023002"/>
    </source>
</evidence>
<protein>
    <submittedName>
        <fullName evidence="3">Aldo/keto reductase</fullName>
    </submittedName>
</protein>
<dbReference type="PANTHER" id="PTHR43364">
    <property type="entry name" value="NADH-SPECIFIC METHYLGLYOXAL REDUCTASE-RELATED"/>
    <property type="match status" value="1"/>
</dbReference>
<sequence>MIDVRNLSKLGIGTYRMSENDPSHFSSLNYAIEKGVNLIDTASNYQFGDSERLIGKVLDSNTRQNVFIITKAGYINGADITEFSKILNTPWTIKVRDNFLYSIEPKFLRAQLTASLKRLNTSYIDGFLIHNPEHYFDVENQNQKFIYDHLLEACSFLEKMVDDGLIGYYGISSNEIPKGNIDIEKIVNKSNYLPNFRLLQFPYNLVETSASRKKDMGTSLIDFCKKNNLITFSNRPLNTTYQGKVLRLADYMDEYSKIDFRKEEVLFDDFLSRIDEQLLKYGESSKAKDFAPIKFFVENRKGIANPEAVNKAFNTYLRPFVNQLQFNSNDVQKIMSELLNYWQLYSKKSISERSKGLMDSLKLKGEIDQNDKRNISLISCENYLNQGINHVLVGMRKKIYIDNLSPLL</sequence>
<dbReference type="OrthoDB" id="9773828at2"/>
<dbReference type="GO" id="GO:0016491">
    <property type="term" value="F:oxidoreductase activity"/>
    <property type="evidence" value="ECO:0007669"/>
    <property type="project" value="UniProtKB-KW"/>
</dbReference>